<dbReference type="SUPFAM" id="SSF52172">
    <property type="entry name" value="CheY-like"/>
    <property type="match status" value="1"/>
</dbReference>
<dbReference type="Proteomes" id="UP001204953">
    <property type="component" value="Unassembled WGS sequence"/>
</dbReference>
<dbReference type="InterPro" id="IPR005467">
    <property type="entry name" value="His_kinase_dom"/>
</dbReference>
<evidence type="ECO:0000256" key="4">
    <source>
        <dbReference type="ARBA" id="ARBA00022777"/>
    </source>
</evidence>
<proteinExistence type="predicted"/>
<dbReference type="PANTHER" id="PTHR43065">
    <property type="entry name" value="SENSOR HISTIDINE KINASE"/>
    <property type="match status" value="1"/>
</dbReference>
<feature type="domain" description="Response regulatory" evidence="9">
    <location>
        <begin position="37"/>
        <end position="161"/>
    </location>
</feature>
<evidence type="ECO:0000259" key="9">
    <source>
        <dbReference type="PROSITE" id="PS50110"/>
    </source>
</evidence>
<gene>
    <name evidence="10" type="ORF">NJ959_07345</name>
</gene>
<dbReference type="InterPro" id="IPR003661">
    <property type="entry name" value="HisK_dim/P_dom"/>
</dbReference>
<dbReference type="InterPro" id="IPR004358">
    <property type="entry name" value="Sig_transdc_His_kin-like_C"/>
</dbReference>
<evidence type="ECO:0000256" key="1">
    <source>
        <dbReference type="ARBA" id="ARBA00000085"/>
    </source>
</evidence>
<evidence type="ECO:0000259" key="8">
    <source>
        <dbReference type="PROSITE" id="PS50109"/>
    </source>
</evidence>
<keyword evidence="10" id="KW-0547">Nucleotide-binding</keyword>
<comment type="catalytic activity">
    <reaction evidence="1">
        <text>ATP + protein L-histidine = ADP + protein N-phospho-L-histidine.</text>
        <dbReference type="EC" id="2.7.13.3"/>
    </reaction>
</comment>
<keyword evidence="11" id="KW-1185">Reference proteome</keyword>
<accession>A0AAE3GQG4</accession>
<feature type="domain" description="Histidine kinase" evidence="8">
    <location>
        <begin position="515"/>
        <end position="683"/>
    </location>
</feature>
<reference evidence="10" key="1">
    <citation type="submission" date="2022-06" db="EMBL/GenBank/DDBJ databases">
        <title>New cyanobacteria of genus Symplocastrum in benthos of Lake Baikal.</title>
        <authorList>
            <person name="Sorokovikova E."/>
            <person name="Tikhonova I."/>
            <person name="Krasnopeev A."/>
            <person name="Evseev P."/>
            <person name="Gladkikh A."/>
            <person name="Belykh O."/>
        </authorList>
    </citation>
    <scope>NUCLEOTIDE SEQUENCE</scope>
    <source>
        <strain evidence="10">BBK-W-15</strain>
    </source>
</reference>
<comment type="caution">
    <text evidence="10">The sequence shown here is derived from an EMBL/GenBank/DDBJ whole genome shotgun (WGS) entry which is preliminary data.</text>
</comment>
<dbReference type="GO" id="GO:0000155">
    <property type="term" value="F:phosphorelay sensor kinase activity"/>
    <property type="evidence" value="ECO:0007669"/>
    <property type="project" value="InterPro"/>
</dbReference>
<dbReference type="PROSITE" id="PS50109">
    <property type="entry name" value="HIS_KIN"/>
    <property type="match status" value="1"/>
</dbReference>
<dbReference type="InterPro" id="IPR036097">
    <property type="entry name" value="HisK_dim/P_sf"/>
</dbReference>
<evidence type="ECO:0000313" key="10">
    <source>
        <dbReference type="EMBL" id="MCP2728289.1"/>
    </source>
</evidence>
<dbReference type="Gene3D" id="3.30.450.20">
    <property type="entry name" value="PAS domain"/>
    <property type="match status" value="1"/>
</dbReference>
<dbReference type="AlphaFoldDB" id="A0AAE3GQG4"/>
<dbReference type="PRINTS" id="PR00344">
    <property type="entry name" value="BCTRLSENSOR"/>
</dbReference>
<organism evidence="10 11">
    <name type="scientific">Limnofasciculus baicalensis BBK-W-15</name>
    <dbReference type="NCBI Taxonomy" id="2699891"/>
    <lineage>
        <taxon>Bacteria</taxon>
        <taxon>Bacillati</taxon>
        <taxon>Cyanobacteriota</taxon>
        <taxon>Cyanophyceae</taxon>
        <taxon>Coleofasciculales</taxon>
        <taxon>Coleofasciculaceae</taxon>
        <taxon>Limnofasciculus</taxon>
        <taxon>Limnofasciculus baicalensis</taxon>
    </lineage>
</organism>
<sequence>MTDILNQSLVEDDENLILQEEETPDKAPEEVAVNSWKIILVDDNAEVHQATKLILKRFAFEEKPLNLISAFSGEEAKNLIAIHPDTAVIVLDVVMETNDAGLRVAKYIREVLKNKLVRIILRTGQPGEAPEESVILEYDINDYATKATLTRSKLFTSTIAALRSYRDVSEIEKSRQELASLYNKLQDFNQNLEQLVKIRTQELEDKNQQLQQEIYERQLIEEKLQTSEEKMRAVFEAMTDIVLVIDSESGDIEIAPTNPDRLYKEAANTIDKTIEQLFEGEKFASWFAQIRHVLETEQTLDFDYSLPLNDEEVWFTASISPLTDTSVIWVARNITERQEVEVKLRQKNQELANALQDLKMTQVELIQSAKMAALGQLVAGVAHEVNTPLGAIRSSVENIDYFFNHNLEKLPKFFQGLSPERYSDLLILLQKSIQQPTTLSAKEKRQFKRGLIHQLEEQAIENADTIADTLVDLGVYEDISPFLPLLQDPDRSNILHKVYQIASLQKSTQTIKIATQRAAKVVFALKNYARYDATGEKIVAKLTDGIETVLTLYQNQMKQGVEVIINYQDNLPAILCYPDELNQVWTNLIHNGLQAMELRGVLTIDARQEDGSLQVRISDSGKGIPPEVMPRIFQPFFTTKPPGEGSGLGLDIVKKIIDKHQGKIEVESIPGKTTFTVSIPMNL</sequence>
<dbReference type="RefSeq" id="WP_254011088.1">
    <property type="nucleotide sequence ID" value="NZ_JAMZMM010000047.1"/>
</dbReference>
<feature type="modified residue" description="4-aspartylphosphate" evidence="6">
    <location>
        <position position="92"/>
    </location>
</feature>
<keyword evidence="3 6" id="KW-0597">Phosphoprotein</keyword>
<dbReference type="GO" id="GO:0005524">
    <property type="term" value="F:ATP binding"/>
    <property type="evidence" value="ECO:0007669"/>
    <property type="project" value="UniProtKB-KW"/>
</dbReference>
<feature type="coiled-coil region" evidence="7">
    <location>
        <begin position="171"/>
        <end position="223"/>
    </location>
</feature>
<dbReference type="InterPro" id="IPR011006">
    <property type="entry name" value="CheY-like_superfamily"/>
</dbReference>
<keyword evidence="5" id="KW-0902">Two-component regulatory system</keyword>
<dbReference type="InterPro" id="IPR001789">
    <property type="entry name" value="Sig_transdc_resp-reg_receiver"/>
</dbReference>
<dbReference type="SUPFAM" id="SSF55874">
    <property type="entry name" value="ATPase domain of HSP90 chaperone/DNA topoisomerase II/histidine kinase"/>
    <property type="match status" value="1"/>
</dbReference>
<dbReference type="InterPro" id="IPR013656">
    <property type="entry name" value="PAS_4"/>
</dbReference>
<dbReference type="Gene3D" id="3.40.50.2300">
    <property type="match status" value="1"/>
</dbReference>
<evidence type="ECO:0000313" key="11">
    <source>
        <dbReference type="Proteomes" id="UP001204953"/>
    </source>
</evidence>
<dbReference type="SUPFAM" id="SSF47384">
    <property type="entry name" value="Homodimeric domain of signal transducing histidine kinase"/>
    <property type="match status" value="1"/>
</dbReference>
<dbReference type="PANTHER" id="PTHR43065:SF48">
    <property type="entry name" value="HISTIDINE KINASE"/>
    <property type="match status" value="1"/>
</dbReference>
<dbReference type="SMART" id="SM00387">
    <property type="entry name" value="HATPase_c"/>
    <property type="match status" value="1"/>
</dbReference>
<evidence type="ECO:0000256" key="6">
    <source>
        <dbReference type="PROSITE-ProRule" id="PRU00169"/>
    </source>
</evidence>
<protein>
    <recommendedName>
        <fullName evidence="2">histidine kinase</fullName>
        <ecNumber evidence="2">2.7.13.3</ecNumber>
    </recommendedName>
</protein>
<keyword evidence="10" id="KW-0067">ATP-binding</keyword>
<keyword evidence="7" id="KW-0175">Coiled coil</keyword>
<dbReference type="InterPro" id="IPR035965">
    <property type="entry name" value="PAS-like_dom_sf"/>
</dbReference>
<dbReference type="CDD" id="cd00082">
    <property type="entry name" value="HisKA"/>
    <property type="match status" value="1"/>
</dbReference>
<dbReference type="Pfam" id="PF02518">
    <property type="entry name" value="HATPase_c"/>
    <property type="match status" value="1"/>
</dbReference>
<keyword evidence="4" id="KW-0418">Kinase</keyword>
<dbReference type="InterPro" id="IPR003594">
    <property type="entry name" value="HATPase_dom"/>
</dbReference>
<dbReference type="EC" id="2.7.13.3" evidence="2"/>
<dbReference type="EMBL" id="JAMZMM010000047">
    <property type="protein sequence ID" value="MCP2728289.1"/>
    <property type="molecule type" value="Genomic_DNA"/>
</dbReference>
<feature type="coiled-coil region" evidence="7">
    <location>
        <begin position="337"/>
        <end position="364"/>
    </location>
</feature>
<evidence type="ECO:0000256" key="2">
    <source>
        <dbReference type="ARBA" id="ARBA00012438"/>
    </source>
</evidence>
<name>A0AAE3GQG4_9CYAN</name>
<dbReference type="Gene3D" id="3.30.565.10">
    <property type="entry name" value="Histidine kinase-like ATPase, C-terminal domain"/>
    <property type="match status" value="1"/>
</dbReference>
<dbReference type="SMART" id="SM00448">
    <property type="entry name" value="REC"/>
    <property type="match status" value="1"/>
</dbReference>
<dbReference type="Pfam" id="PF08448">
    <property type="entry name" value="PAS_4"/>
    <property type="match status" value="1"/>
</dbReference>
<keyword evidence="4" id="KW-0808">Transferase</keyword>
<evidence type="ECO:0000256" key="7">
    <source>
        <dbReference type="SAM" id="Coils"/>
    </source>
</evidence>
<evidence type="ECO:0000256" key="3">
    <source>
        <dbReference type="ARBA" id="ARBA00022553"/>
    </source>
</evidence>
<dbReference type="Gene3D" id="1.10.287.130">
    <property type="match status" value="1"/>
</dbReference>
<dbReference type="PROSITE" id="PS50110">
    <property type="entry name" value="RESPONSE_REGULATORY"/>
    <property type="match status" value="1"/>
</dbReference>
<dbReference type="InterPro" id="IPR036890">
    <property type="entry name" value="HATPase_C_sf"/>
</dbReference>
<dbReference type="SUPFAM" id="SSF55785">
    <property type="entry name" value="PYP-like sensor domain (PAS domain)"/>
    <property type="match status" value="1"/>
</dbReference>
<evidence type="ECO:0000256" key="5">
    <source>
        <dbReference type="ARBA" id="ARBA00023012"/>
    </source>
</evidence>